<accession>A0ABY4T9Y7</accession>
<organism evidence="3 4">
    <name type="scientific">Streptomyces sudanensis</name>
    <dbReference type="NCBI Taxonomy" id="436397"/>
    <lineage>
        <taxon>Bacteria</taxon>
        <taxon>Bacillati</taxon>
        <taxon>Actinomycetota</taxon>
        <taxon>Actinomycetes</taxon>
        <taxon>Kitasatosporales</taxon>
        <taxon>Streptomycetaceae</taxon>
        <taxon>Streptomyces</taxon>
    </lineage>
</organism>
<evidence type="ECO:0000256" key="1">
    <source>
        <dbReference type="ARBA" id="ARBA00007521"/>
    </source>
</evidence>
<evidence type="ECO:0000313" key="4">
    <source>
        <dbReference type="Proteomes" id="UP001056383"/>
    </source>
</evidence>
<dbReference type="InterPro" id="IPR011067">
    <property type="entry name" value="Plasmid_toxin/cell-grow_inhib"/>
</dbReference>
<keyword evidence="4" id="KW-1185">Reference proteome</keyword>
<dbReference type="PANTHER" id="PTHR33988">
    <property type="entry name" value="ENDORIBONUCLEASE MAZF-RELATED"/>
    <property type="match status" value="1"/>
</dbReference>
<dbReference type="InterPro" id="IPR003477">
    <property type="entry name" value="PemK-like"/>
</dbReference>
<dbReference type="Pfam" id="PF02452">
    <property type="entry name" value="PemK_toxin"/>
    <property type="match status" value="1"/>
</dbReference>
<reference evidence="3" key="1">
    <citation type="submission" date="2022-04" db="EMBL/GenBank/DDBJ databases">
        <title>Systematic whole-genome sequencing reveals an unexpected diversity among actinomycetoma pathogens and provides insights into their antibacterial susceptibilities.</title>
        <authorList>
            <person name="Watson A.K."/>
            <person name="Kepplinger B."/>
            <person name="Bakhiet S.M."/>
            <person name="Mhmoud N.A."/>
            <person name="Chapman J."/>
            <person name="Allenby N."/>
            <person name="Mickiewicz K."/>
            <person name="Goodfellow M."/>
            <person name="Fahal A.H."/>
            <person name="Errington J."/>
        </authorList>
    </citation>
    <scope>NUCLEOTIDE SEQUENCE</scope>
    <source>
        <strain evidence="3">SD 504</strain>
    </source>
</reference>
<dbReference type="PANTHER" id="PTHR33988:SF2">
    <property type="entry name" value="ENDORIBONUCLEASE MAZF"/>
    <property type="match status" value="1"/>
</dbReference>
<dbReference type="EMBL" id="CP095474">
    <property type="protein sequence ID" value="URN15065.1"/>
    <property type="molecule type" value="Genomic_DNA"/>
</dbReference>
<evidence type="ECO:0000313" key="3">
    <source>
        <dbReference type="EMBL" id="URN15065.1"/>
    </source>
</evidence>
<proteinExistence type="inferred from homology"/>
<keyword evidence="2" id="KW-1277">Toxin-antitoxin system</keyword>
<protein>
    <submittedName>
        <fullName evidence="3">Type II toxin-antitoxin system PemK/MazF family toxin</fullName>
    </submittedName>
</protein>
<dbReference type="Proteomes" id="UP001056383">
    <property type="component" value="Chromosome"/>
</dbReference>
<dbReference type="RefSeq" id="WP_010469146.1">
    <property type="nucleotide sequence ID" value="NZ_CP095474.1"/>
</dbReference>
<sequence length="104" mass="11365">MRGDVHRLRARRDAVGREQRGTRYAVVLQTQALLTSTLIVAPTSTSAAPGLLHPKLDMDGTPTVVLVEQMAAVDPQRLGDFAGRVDPEEWDEIEHAVKLVLGLL</sequence>
<dbReference type="SUPFAM" id="SSF50118">
    <property type="entry name" value="Cell growth inhibitor/plasmid maintenance toxic component"/>
    <property type="match status" value="1"/>
</dbReference>
<comment type="similarity">
    <text evidence="1">Belongs to the PemK/MazF family.</text>
</comment>
<evidence type="ECO:0000256" key="2">
    <source>
        <dbReference type="ARBA" id="ARBA00022649"/>
    </source>
</evidence>
<name>A0ABY4T9Y7_9ACTN</name>
<dbReference type="Gene3D" id="2.30.30.110">
    <property type="match status" value="1"/>
</dbReference>
<gene>
    <name evidence="3" type="ORF">MW084_02935</name>
</gene>